<dbReference type="Pfam" id="PF03372">
    <property type="entry name" value="Exo_endo_phos"/>
    <property type="match status" value="1"/>
</dbReference>
<protein>
    <submittedName>
        <fullName evidence="3">Endonuclease/exonuclease/phosphatase</fullName>
    </submittedName>
</protein>
<sequence length="260" mass="28704">MASEYSKTNLSQAFTKEIGSGESSIKEQILISPPSFSIGYEDSVTTTPPRANWKKRARDKGKSPSSQTTGTRNGDDRPKGVSMVAMVILAWNCRGLARSLAVQNLRALAYKFKPDVMILSELMISEERTRERMRQLHFFNICFVPAKGRSGGFCLCWRDGVELEPHFMSKNIIAAVVYSDPPNTPWSLSAIYGPPAAASRREFWHSIPGLLARTTPSKLLMGDFNSVMHDYETWSSARGVGGSASSLGGHEGLFLWNGFS</sequence>
<feature type="region of interest" description="Disordered" evidence="1">
    <location>
        <begin position="36"/>
        <end position="78"/>
    </location>
</feature>
<evidence type="ECO:0000313" key="4">
    <source>
        <dbReference type="Proteomes" id="UP000237000"/>
    </source>
</evidence>
<reference evidence="4" key="1">
    <citation type="submission" date="2016-06" db="EMBL/GenBank/DDBJ databases">
        <title>Parallel loss of symbiosis genes in relatives of nitrogen-fixing non-legume Parasponia.</title>
        <authorList>
            <person name="Van Velzen R."/>
            <person name="Holmer R."/>
            <person name="Bu F."/>
            <person name="Rutten L."/>
            <person name="Van Zeijl A."/>
            <person name="Liu W."/>
            <person name="Santuari L."/>
            <person name="Cao Q."/>
            <person name="Sharma T."/>
            <person name="Shen D."/>
            <person name="Roswanjaya Y."/>
            <person name="Wardhani T."/>
            <person name="Kalhor M.S."/>
            <person name="Jansen J."/>
            <person name="Van den Hoogen J."/>
            <person name="Gungor B."/>
            <person name="Hartog M."/>
            <person name="Hontelez J."/>
            <person name="Verver J."/>
            <person name="Yang W.-C."/>
            <person name="Schijlen E."/>
            <person name="Repin R."/>
            <person name="Schilthuizen M."/>
            <person name="Schranz E."/>
            <person name="Heidstra R."/>
            <person name="Miyata K."/>
            <person name="Fedorova E."/>
            <person name="Kohlen W."/>
            <person name="Bisseling T."/>
            <person name="Smit S."/>
            <person name="Geurts R."/>
        </authorList>
    </citation>
    <scope>NUCLEOTIDE SEQUENCE [LARGE SCALE GENOMIC DNA]</scope>
    <source>
        <strain evidence="4">cv. RG33-2</strain>
    </source>
</reference>
<dbReference type="InParanoid" id="A0A2P5ELV5"/>
<keyword evidence="4" id="KW-1185">Reference proteome</keyword>
<evidence type="ECO:0000259" key="2">
    <source>
        <dbReference type="Pfam" id="PF03372"/>
    </source>
</evidence>
<feature type="compositionally biased region" description="Polar residues" evidence="1">
    <location>
        <begin position="63"/>
        <end position="72"/>
    </location>
</feature>
<dbReference type="Proteomes" id="UP000237000">
    <property type="component" value="Unassembled WGS sequence"/>
</dbReference>
<keyword evidence="3" id="KW-0255">Endonuclease</keyword>
<keyword evidence="3" id="KW-0378">Hydrolase</keyword>
<dbReference type="SUPFAM" id="SSF56219">
    <property type="entry name" value="DNase I-like"/>
    <property type="match status" value="1"/>
</dbReference>
<organism evidence="3 4">
    <name type="scientific">Trema orientale</name>
    <name type="common">Charcoal tree</name>
    <name type="synonym">Celtis orientalis</name>
    <dbReference type="NCBI Taxonomy" id="63057"/>
    <lineage>
        <taxon>Eukaryota</taxon>
        <taxon>Viridiplantae</taxon>
        <taxon>Streptophyta</taxon>
        <taxon>Embryophyta</taxon>
        <taxon>Tracheophyta</taxon>
        <taxon>Spermatophyta</taxon>
        <taxon>Magnoliopsida</taxon>
        <taxon>eudicotyledons</taxon>
        <taxon>Gunneridae</taxon>
        <taxon>Pentapetalae</taxon>
        <taxon>rosids</taxon>
        <taxon>fabids</taxon>
        <taxon>Rosales</taxon>
        <taxon>Cannabaceae</taxon>
        <taxon>Trema</taxon>
    </lineage>
</organism>
<dbReference type="OrthoDB" id="1001388at2759"/>
<accession>A0A2P5ELV5</accession>
<dbReference type="InterPro" id="IPR005135">
    <property type="entry name" value="Endo/exonuclease/phosphatase"/>
</dbReference>
<keyword evidence="3" id="KW-0540">Nuclease</keyword>
<comment type="caution">
    <text evidence="3">The sequence shown here is derived from an EMBL/GenBank/DDBJ whole genome shotgun (WGS) entry which is preliminary data.</text>
</comment>
<evidence type="ECO:0000313" key="3">
    <source>
        <dbReference type="EMBL" id="PON86465.1"/>
    </source>
</evidence>
<dbReference type="InterPro" id="IPR036691">
    <property type="entry name" value="Endo/exonu/phosph_ase_sf"/>
</dbReference>
<proteinExistence type="predicted"/>
<dbReference type="PANTHER" id="PTHR35218">
    <property type="entry name" value="RNASE H DOMAIN-CONTAINING PROTEIN"/>
    <property type="match status" value="1"/>
</dbReference>
<name>A0A2P5ELV5_TREOI</name>
<gene>
    <name evidence="3" type="ORF">TorRG33x02_178060</name>
</gene>
<evidence type="ECO:0000256" key="1">
    <source>
        <dbReference type="SAM" id="MobiDB-lite"/>
    </source>
</evidence>
<dbReference type="GO" id="GO:0004519">
    <property type="term" value="F:endonuclease activity"/>
    <property type="evidence" value="ECO:0007669"/>
    <property type="project" value="UniProtKB-KW"/>
</dbReference>
<dbReference type="AlphaFoldDB" id="A0A2P5ELV5"/>
<keyword evidence="3" id="KW-0269">Exonuclease</keyword>
<dbReference type="Gene3D" id="3.60.10.10">
    <property type="entry name" value="Endonuclease/exonuclease/phosphatase"/>
    <property type="match status" value="1"/>
</dbReference>
<dbReference type="STRING" id="63057.A0A2P5ELV5"/>
<dbReference type="EMBL" id="JXTC01000132">
    <property type="protein sequence ID" value="PON86465.1"/>
    <property type="molecule type" value="Genomic_DNA"/>
</dbReference>
<feature type="domain" description="Endonuclease/exonuclease/phosphatase" evidence="2">
    <location>
        <begin position="90"/>
        <end position="238"/>
    </location>
</feature>
<dbReference type="PANTHER" id="PTHR35218:SF9">
    <property type="entry name" value="ENDONUCLEASE_EXONUCLEASE_PHOSPHATASE DOMAIN-CONTAINING PROTEIN"/>
    <property type="match status" value="1"/>
</dbReference>
<dbReference type="GO" id="GO:0004527">
    <property type="term" value="F:exonuclease activity"/>
    <property type="evidence" value="ECO:0007669"/>
    <property type="project" value="UniProtKB-KW"/>
</dbReference>